<dbReference type="EMBL" id="JALJOU010000002">
    <property type="protein sequence ID" value="KAK9845939.1"/>
    <property type="molecule type" value="Genomic_DNA"/>
</dbReference>
<comment type="cofactor">
    <cofactor evidence="1">
        <name>FAD</name>
        <dbReference type="ChEBI" id="CHEBI:57692"/>
    </cofactor>
</comment>
<dbReference type="InterPro" id="IPR036188">
    <property type="entry name" value="FAD/NAD-bd_sf"/>
</dbReference>
<evidence type="ECO:0000256" key="5">
    <source>
        <dbReference type="ARBA" id="ARBA00023002"/>
    </source>
</evidence>
<evidence type="ECO:0000256" key="1">
    <source>
        <dbReference type="ARBA" id="ARBA00001974"/>
    </source>
</evidence>
<dbReference type="SUPFAM" id="SSF54373">
    <property type="entry name" value="FAD-linked reductases, C-terminal domain"/>
    <property type="match status" value="1"/>
</dbReference>
<dbReference type="Gene3D" id="3.50.50.60">
    <property type="entry name" value="FAD/NAD(P)-binding domain"/>
    <property type="match status" value="1"/>
</dbReference>
<gene>
    <name evidence="7" type="ORF">WJX81_006509</name>
</gene>
<dbReference type="AlphaFoldDB" id="A0AAW1SK81"/>
<dbReference type="Pfam" id="PF01266">
    <property type="entry name" value="DAO"/>
    <property type="match status" value="1"/>
</dbReference>
<reference evidence="7 8" key="1">
    <citation type="journal article" date="2024" name="Nat. Commun.">
        <title>Phylogenomics reveals the evolutionary origins of lichenization in chlorophyte algae.</title>
        <authorList>
            <person name="Puginier C."/>
            <person name="Libourel C."/>
            <person name="Otte J."/>
            <person name="Skaloud P."/>
            <person name="Haon M."/>
            <person name="Grisel S."/>
            <person name="Petersen M."/>
            <person name="Berrin J.G."/>
            <person name="Delaux P.M."/>
            <person name="Dal Grande F."/>
            <person name="Keller J."/>
        </authorList>
    </citation>
    <scope>NUCLEOTIDE SEQUENCE [LARGE SCALE GENOMIC DNA]</scope>
    <source>
        <strain evidence="7 8">SAG 245.80</strain>
    </source>
</reference>
<dbReference type="Proteomes" id="UP001445335">
    <property type="component" value="Unassembled WGS sequence"/>
</dbReference>
<protein>
    <recommendedName>
        <fullName evidence="6">FAD dependent oxidoreductase domain-containing protein</fullName>
    </recommendedName>
</protein>
<proteinExistence type="inferred from homology"/>
<dbReference type="PANTHER" id="PTHR10961:SF7">
    <property type="entry name" value="FAD DEPENDENT OXIDOREDUCTASE DOMAIN-CONTAINING PROTEIN"/>
    <property type="match status" value="1"/>
</dbReference>
<dbReference type="NCBIfam" id="NF008425">
    <property type="entry name" value="PRK11259.1"/>
    <property type="match status" value="1"/>
</dbReference>
<evidence type="ECO:0000313" key="7">
    <source>
        <dbReference type="EMBL" id="KAK9845939.1"/>
    </source>
</evidence>
<dbReference type="InterPro" id="IPR006076">
    <property type="entry name" value="FAD-dep_OxRdtase"/>
</dbReference>
<keyword evidence="5" id="KW-0560">Oxidoreductase</keyword>
<evidence type="ECO:0000256" key="3">
    <source>
        <dbReference type="ARBA" id="ARBA00022630"/>
    </source>
</evidence>
<name>A0AAW1SK81_9CHLO</name>
<accession>A0AAW1SK81</accession>
<keyword evidence="3" id="KW-0285">Flavoprotein</keyword>
<dbReference type="SUPFAM" id="SSF51905">
    <property type="entry name" value="FAD/NAD(P)-binding domain"/>
    <property type="match status" value="1"/>
</dbReference>
<dbReference type="GO" id="GO:0050660">
    <property type="term" value="F:flavin adenine dinucleotide binding"/>
    <property type="evidence" value="ECO:0007669"/>
    <property type="project" value="InterPro"/>
</dbReference>
<organism evidence="7 8">
    <name type="scientific">Elliptochloris bilobata</name>
    <dbReference type="NCBI Taxonomy" id="381761"/>
    <lineage>
        <taxon>Eukaryota</taxon>
        <taxon>Viridiplantae</taxon>
        <taxon>Chlorophyta</taxon>
        <taxon>core chlorophytes</taxon>
        <taxon>Trebouxiophyceae</taxon>
        <taxon>Trebouxiophyceae incertae sedis</taxon>
        <taxon>Elliptochloris clade</taxon>
        <taxon>Elliptochloris</taxon>
    </lineage>
</organism>
<comment type="similarity">
    <text evidence="2">Belongs to the MSOX/MTOX family.</text>
</comment>
<evidence type="ECO:0000259" key="6">
    <source>
        <dbReference type="Pfam" id="PF01266"/>
    </source>
</evidence>
<dbReference type="InterPro" id="IPR045170">
    <property type="entry name" value="MTOX"/>
</dbReference>
<comment type="caution">
    <text evidence="7">The sequence shown here is derived from an EMBL/GenBank/DDBJ whole genome shotgun (WGS) entry which is preliminary data.</text>
</comment>
<evidence type="ECO:0000256" key="2">
    <source>
        <dbReference type="ARBA" id="ARBA00010989"/>
    </source>
</evidence>
<feature type="domain" description="FAD dependent oxidoreductase" evidence="6">
    <location>
        <begin position="1"/>
        <end position="346"/>
    </location>
</feature>
<sequence length="370" mass="41034">MGSAALYHMSKRGLKVLGLEQFSVAHDKGSSHGLSRIIRLAYHEDASYVPLLRRAFALWRELEAETDQELLTMTGCINTSLPTKDSVFDNCRLSAEEHGLQHEVLTPEQVSKRFPGYRLPPGFKALYQREGGILAPERCVAAHAAAAAARGAVIRERQAATAWRVDEASGNVLVTTERGTYRGRRLVATAGAWIPRLVPQLQALCKVERQVVAWFGDAHPAFSAEAFPVFVLHDEELGYYYGFPTHGNPGLKIGKFNHLQEEVDPDRQSREITPRDEEVMRAAVAKFFPQANGEMRHACVCVFTNTPDSHFIIDKHPEHPQVVVCSACSGHGFKFASVIGECLADLAQSGTTEHDISLHRLSRFLPRSNL</sequence>
<keyword evidence="8" id="KW-1185">Reference proteome</keyword>
<dbReference type="GO" id="GO:0008115">
    <property type="term" value="F:sarcosine oxidase activity"/>
    <property type="evidence" value="ECO:0007669"/>
    <property type="project" value="TreeGrafter"/>
</dbReference>
<evidence type="ECO:0000256" key="4">
    <source>
        <dbReference type="ARBA" id="ARBA00022827"/>
    </source>
</evidence>
<dbReference type="PANTHER" id="PTHR10961">
    <property type="entry name" value="PEROXISOMAL SARCOSINE OXIDASE"/>
    <property type="match status" value="1"/>
</dbReference>
<keyword evidence="4" id="KW-0274">FAD</keyword>
<dbReference type="Gene3D" id="3.30.9.10">
    <property type="entry name" value="D-Amino Acid Oxidase, subunit A, domain 2"/>
    <property type="match status" value="1"/>
</dbReference>
<evidence type="ECO:0000313" key="8">
    <source>
        <dbReference type="Proteomes" id="UP001445335"/>
    </source>
</evidence>